<dbReference type="PROSITE" id="PS50920">
    <property type="entry name" value="SOLCAR"/>
    <property type="match status" value="3"/>
</dbReference>
<evidence type="ECO:0000256" key="4">
    <source>
        <dbReference type="ARBA" id="ARBA00022692"/>
    </source>
</evidence>
<protein>
    <submittedName>
        <fullName evidence="12">Mitochondrial ornithine transporter 1-like</fullName>
    </submittedName>
</protein>
<comment type="subcellular location">
    <subcellularLocation>
        <location evidence="1">Mitochondrion membrane</location>
        <topology evidence="1">Multi-pass membrane protein</topology>
    </subcellularLocation>
</comment>
<reference evidence="12" key="1">
    <citation type="submission" date="2025-08" db="UniProtKB">
        <authorList>
            <consortium name="RefSeq"/>
        </authorList>
    </citation>
    <scope>IDENTIFICATION</scope>
    <source>
        <tissue evidence="12">Tentacle</tissue>
    </source>
</reference>
<dbReference type="RefSeq" id="XP_031571613.1">
    <property type="nucleotide sequence ID" value="XM_031715753.1"/>
</dbReference>
<keyword evidence="6" id="KW-1133">Transmembrane helix</keyword>
<gene>
    <name evidence="12" type="primary">LOC116305781</name>
</gene>
<keyword evidence="11" id="KW-1185">Reference proteome</keyword>
<dbReference type="InterPro" id="IPR023395">
    <property type="entry name" value="MCP_dom_sf"/>
</dbReference>
<keyword evidence="7" id="KW-0496">Mitochondrion</keyword>
<evidence type="ECO:0000256" key="1">
    <source>
        <dbReference type="ARBA" id="ARBA00004225"/>
    </source>
</evidence>
<evidence type="ECO:0000313" key="11">
    <source>
        <dbReference type="Proteomes" id="UP000515163"/>
    </source>
</evidence>
<evidence type="ECO:0000313" key="12">
    <source>
        <dbReference type="RefSeq" id="XP_031571613.1"/>
    </source>
</evidence>
<dbReference type="InterPro" id="IPR018108">
    <property type="entry name" value="MCP_transmembrane"/>
</dbReference>
<accession>A0A6P8J099</accession>
<feature type="repeat" description="Solcar" evidence="9">
    <location>
        <begin position="112"/>
        <end position="205"/>
    </location>
</feature>
<name>A0A6P8J099_ACTTE</name>
<dbReference type="InParanoid" id="A0A6P8J099"/>
<evidence type="ECO:0000256" key="2">
    <source>
        <dbReference type="ARBA" id="ARBA00006375"/>
    </source>
</evidence>
<feature type="repeat" description="Solcar" evidence="9">
    <location>
        <begin position="218"/>
        <end position="305"/>
    </location>
</feature>
<dbReference type="GO" id="GO:0000064">
    <property type="term" value="F:L-ornithine transmembrane transporter activity"/>
    <property type="evidence" value="ECO:0007669"/>
    <property type="project" value="TreeGrafter"/>
</dbReference>
<dbReference type="GeneID" id="116305781"/>
<dbReference type="GO" id="GO:1990575">
    <property type="term" value="P:mitochondrial L-ornithine transmembrane transport"/>
    <property type="evidence" value="ECO:0007669"/>
    <property type="project" value="TreeGrafter"/>
</dbReference>
<keyword evidence="5" id="KW-0677">Repeat</keyword>
<evidence type="ECO:0000256" key="3">
    <source>
        <dbReference type="ARBA" id="ARBA00022448"/>
    </source>
</evidence>
<evidence type="ECO:0000256" key="9">
    <source>
        <dbReference type="PROSITE-ProRule" id="PRU00282"/>
    </source>
</evidence>
<proteinExistence type="inferred from homology"/>
<dbReference type="PANTHER" id="PTHR45624">
    <property type="entry name" value="MITOCHONDRIAL BASIC AMINO ACIDS TRANSPORTER-RELATED"/>
    <property type="match status" value="1"/>
</dbReference>
<evidence type="ECO:0000256" key="7">
    <source>
        <dbReference type="ARBA" id="ARBA00023128"/>
    </source>
</evidence>
<evidence type="ECO:0000256" key="10">
    <source>
        <dbReference type="RuleBase" id="RU000488"/>
    </source>
</evidence>
<comment type="similarity">
    <text evidence="2 10">Belongs to the mitochondrial carrier (TC 2.A.29) family.</text>
</comment>
<evidence type="ECO:0000256" key="8">
    <source>
        <dbReference type="ARBA" id="ARBA00023136"/>
    </source>
</evidence>
<dbReference type="SUPFAM" id="SSF103506">
    <property type="entry name" value="Mitochondrial carrier"/>
    <property type="match status" value="1"/>
</dbReference>
<dbReference type="Gene3D" id="1.50.40.10">
    <property type="entry name" value="Mitochondrial carrier domain"/>
    <property type="match status" value="1"/>
</dbReference>
<evidence type="ECO:0000256" key="6">
    <source>
        <dbReference type="ARBA" id="ARBA00022989"/>
    </source>
</evidence>
<evidence type="ECO:0000256" key="5">
    <source>
        <dbReference type="ARBA" id="ARBA00022737"/>
    </source>
</evidence>
<keyword evidence="4 9" id="KW-0812">Transmembrane</keyword>
<feature type="repeat" description="Solcar" evidence="9">
    <location>
        <begin position="15"/>
        <end position="99"/>
    </location>
</feature>
<dbReference type="Pfam" id="PF00153">
    <property type="entry name" value="Mito_carr"/>
    <property type="match status" value="3"/>
</dbReference>
<dbReference type="InterPro" id="IPR050567">
    <property type="entry name" value="Mitochondrial_Carrier"/>
</dbReference>
<keyword evidence="3 10" id="KW-0813">Transport</keyword>
<dbReference type="OrthoDB" id="409586at2759"/>
<dbReference type="PANTHER" id="PTHR45624:SF12">
    <property type="entry name" value="MITOCHONDRIAL ORNITHINE TRANSPORTER 1"/>
    <property type="match status" value="1"/>
</dbReference>
<keyword evidence="8 9" id="KW-0472">Membrane</keyword>
<dbReference type="AlphaFoldDB" id="A0A6P8J099"/>
<dbReference type="Proteomes" id="UP000515163">
    <property type="component" value="Unplaced"/>
</dbReference>
<sequence>MTDTSAVKMEFSGVKRMIKDFTAGAMGGTACVLVGQPFDTIKVKMQTFPHLFKNALDCGVKTFKQEHFKGLYAGTVPSLAANIAENSFLFLFYGQCVMAIRKLTGAKTEKDLTVFHRACAGSGAAFFMSFALCPTELVKCRLQGQHQMNMMAGKTGPKSGVIQVTMQIVKQDGFLGLFRGMTSTWAREVPGYFFFFGGYEFSRYMMTPVGGDVNDMVTNPFKMILAGGFAGVCLWTAVFPADVVKSRIQILSSGKEKAPGFVETLRYIYRTEGIRALYKGLGPTIIRCFPANGALFMAYEGTQKLLAFKKDEED</sequence>
<dbReference type="KEGG" id="aten:116305781"/>
<organism evidence="11 12">
    <name type="scientific">Actinia tenebrosa</name>
    <name type="common">Australian red waratah sea anemone</name>
    <dbReference type="NCBI Taxonomy" id="6105"/>
    <lineage>
        <taxon>Eukaryota</taxon>
        <taxon>Metazoa</taxon>
        <taxon>Cnidaria</taxon>
        <taxon>Anthozoa</taxon>
        <taxon>Hexacorallia</taxon>
        <taxon>Actiniaria</taxon>
        <taxon>Actiniidae</taxon>
        <taxon>Actinia</taxon>
    </lineage>
</organism>
<dbReference type="GO" id="GO:0031966">
    <property type="term" value="C:mitochondrial membrane"/>
    <property type="evidence" value="ECO:0007669"/>
    <property type="project" value="UniProtKB-SubCell"/>
</dbReference>
<dbReference type="FunCoup" id="A0A6P8J099">
    <property type="interactions" value="564"/>
</dbReference>